<name>A0AA36HZ34_9DINO</name>
<proteinExistence type="predicted"/>
<feature type="region of interest" description="Disordered" evidence="1">
    <location>
        <begin position="303"/>
        <end position="359"/>
    </location>
</feature>
<accession>A0AA36HZ34</accession>
<sequence length="359" mass="38909">MFTSVSSSMSRVSTLFARNDMYKEQSDLFNDDDHQSWPEPHDRRLSGEKAVGPWSRTEAEHQAASVKAMLQSELRREKPLGEAESPQLPPERSERERRRHRRRDEGGAVFDFPQDWLAPTKSPVQRSAERADVWPPVTPSTQAASPIPTHAWPMLEKTEKPQAKAKSPQMKERSRSGPERCPGAFDEAILEALAALPRDSLVDVLRQLRDRRPEEASIAFGNSSVFDHKVYIVDAADKELDYLSPVSTATGMSQLSPPASEVTGRGRSSSGSPAAPVAVTSSKAVSERSGSFSVAEVVAAAADAAGESPAASQGQGWPADISWPAMADARASPAPWPQLDAWPALEASTDCSASTQVAN</sequence>
<dbReference type="AlphaFoldDB" id="A0AA36HZ34"/>
<feature type="compositionally biased region" description="Polar residues" evidence="1">
    <location>
        <begin position="349"/>
        <end position="359"/>
    </location>
</feature>
<evidence type="ECO:0000313" key="3">
    <source>
        <dbReference type="Proteomes" id="UP001178507"/>
    </source>
</evidence>
<feature type="compositionally biased region" description="Basic and acidic residues" evidence="1">
    <location>
        <begin position="27"/>
        <end position="47"/>
    </location>
</feature>
<protein>
    <submittedName>
        <fullName evidence="2">Uncharacterized protein</fullName>
    </submittedName>
</protein>
<feature type="compositionally biased region" description="Low complexity" evidence="1">
    <location>
        <begin position="262"/>
        <end position="289"/>
    </location>
</feature>
<feature type="region of interest" description="Disordered" evidence="1">
    <location>
        <begin position="248"/>
        <end position="289"/>
    </location>
</feature>
<keyword evidence="3" id="KW-1185">Reference proteome</keyword>
<evidence type="ECO:0000256" key="1">
    <source>
        <dbReference type="SAM" id="MobiDB-lite"/>
    </source>
</evidence>
<feature type="compositionally biased region" description="Basic and acidic residues" evidence="1">
    <location>
        <begin position="169"/>
        <end position="178"/>
    </location>
</feature>
<comment type="caution">
    <text evidence="2">The sequence shown here is derived from an EMBL/GenBank/DDBJ whole genome shotgun (WGS) entry which is preliminary data.</text>
</comment>
<feature type="compositionally biased region" description="Low complexity" evidence="1">
    <location>
        <begin position="303"/>
        <end position="312"/>
    </location>
</feature>
<feature type="region of interest" description="Disordered" evidence="1">
    <location>
        <begin position="27"/>
        <end position="182"/>
    </location>
</feature>
<gene>
    <name evidence="2" type="ORF">EVOR1521_LOCUS6216</name>
</gene>
<dbReference type="Proteomes" id="UP001178507">
    <property type="component" value="Unassembled WGS sequence"/>
</dbReference>
<organism evidence="2 3">
    <name type="scientific">Effrenium voratum</name>
    <dbReference type="NCBI Taxonomy" id="2562239"/>
    <lineage>
        <taxon>Eukaryota</taxon>
        <taxon>Sar</taxon>
        <taxon>Alveolata</taxon>
        <taxon>Dinophyceae</taxon>
        <taxon>Suessiales</taxon>
        <taxon>Symbiodiniaceae</taxon>
        <taxon>Effrenium</taxon>
    </lineage>
</organism>
<dbReference type="EMBL" id="CAUJNA010000460">
    <property type="protein sequence ID" value="CAJ1377410.1"/>
    <property type="molecule type" value="Genomic_DNA"/>
</dbReference>
<feature type="compositionally biased region" description="Polar residues" evidence="1">
    <location>
        <begin position="248"/>
        <end position="257"/>
    </location>
</feature>
<reference evidence="2" key="1">
    <citation type="submission" date="2023-08" db="EMBL/GenBank/DDBJ databases">
        <authorList>
            <person name="Chen Y."/>
            <person name="Shah S."/>
            <person name="Dougan E. K."/>
            <person name="Thang M."/>
            <person name="Chan C."/>
        </authorList>
    </citation>
    <scope>NUCLEOTIDE SEQUENCE</scope>
</reference>
<evidence type="ECO:0000313" key="2">
    <source>
        <dbReference type="EMBL" id="CAJ1377410.1"/>
    </source>
</evidence>